<dbReference type="AlphaFoldDB" id="A0A1Q2HSQ6"/>
<dbReference type="Pfam" id="PF12971">
    <property type="entry name" value="NAGLU_N"/>
    <property type="match status" value="1"/>
</dbReference>
<dbReference type="Pfam" id="PF00754">
    <property type="entry name" value="F5_F8_type_C"/>
    <property type="match status" value="1"/>
</dbReference>
<dbReference type="InterPro" id="IPR029018">
    <property type="entry name" value="Hex-like_dom2"/>
</dbReference>
<name>A0A1Q2HSQ6_9BACT</name>
<evidence type="ECO:0000256" key="2">
    <source>
        <dbReference type="SAM" id="SignalP"/>
    </source>
</evidence>
<accession>A0A1Q2HSQ6</accession>
<keyword evidence="1" id="KW-0378">Hydrolase</keyword>
<dbReference type="Gene3D" id="3.20.20.80">
    <property type="entry name" value="Glycosidases"/>
    <property type="match status" value="1"/>
</dbReference>
<dbReference type="Pfam" id="PF12972">
    <property type="entry name" value="NAGLU_C"/>
    <property type="match status" value="1"/>
</dbReference>
<organism evidence="4 5">
    <name type="scientific">Sedimentisphaera cyanobacteriorum</name>
    <dbReference type="NCBI Taxonomy" id="1940790"/>
    <lineage>
        <taxon>Bacteria</taxon>
        <taxon>Pseudomonadati</taxon>
        <taxon>Planctomycetota</taxon>
        <taxon>Phycisphaerae</taxon>
        <taxon>Sedimentisphaerales</taxon>
        <taxon>Sedimentisphaeraceae</taxon>
        <taxon>Sedimentisphaera</taxon>
    </lineage>
</organism>
<feature type="domain" description="F5/8 type C" evidence="3">
    <location>
        <begin position="722"/>
        <end position="871"/>
    </location>
</feature>
<keyword evidence="2" id="KW-0732">Signal</keyword>
<feature type="signal peptide" evidence="2">
    <location>
        <begin position="1"/>
        <end position="20"/>
    </location>
</feature>
<dbReference type="InterPro" id="IPR024240">
    <property type="entry name" value="NAGLU_N"/>
</dbReference>
<feature type="chain" id="PRO_5013360889" evidence="2">
    <location>
        <begin position="21"/>
        <end position="875"/>
    </location>
</feature>
<dbReference type="GO" id="GO:0016787">
    <property type="term" value="F:hydrolase activity"/>
    <property type="evidence" value="ECO:0007669"/>
    <property type="project" value="UniProtKB-KW"/>
</dbReference>
<dbReference type="Proteomes" id="UP000188273">
    <property type="component" value="Chromosome"/>
</dbReference>
<gene>
    <name evidence="4" type="ORF">L21SP3_02091</name>
</gene>
<dbReference type="InterPro" id="IPR007781">
    <property type="entry name" value="NAGLU"/>
</dbReference>
<dbReference type="STRING" id="1940790.L21SP3_02091"/>
<dbReference type="Pfam" id="PF05089">
    <property type="entry name" value="NAGLU"/>
    <property type="match status" value="1"/>
</dbReference>
<dbReference type="PANTHER" id="PTHR12872:SF1">
    <property type="entry name" value="ALPHA-N-ACETYLGLUCOSAMINIDASE"/>
    <property type="match status" value="1"/>
</dbReference>
<evidence type="ECO:0000256" key="1">
    <source>
        <dbReference type="ARBA" id="ARBA00022801"/>
    </source>
</evidence>
<sequence precursor="true">MMKNLCTSALFLLLFAPFTAASMQENVSAAEGLIERVLGKSDAALFEVEFISQQDGYDVFEIETIKNKIHLRGSNPVSVGRALKYYLNEYCNCSLSWRGDNLNLPSPLPMPESKARESTPFEYRYFFNNCVYGYSLAGWNWQQWERMIDIMALNGINLPLCLLGQEKVWQETYLELGFDKDDLKDFFAGPAWMPWQWMGNLDGWGGPLPQSVIDKQADLQKKILSRVRELGMKPVLSGFSGHIPAAVVSKYPDAEVHELEWQGFGPTYLLDWQEPLFKQIGSTFIKKQKEIYGTDHYYSIDPFNEMRPPSDEPDYIRNMGKTILNSMLEGDPQGTWVLMTWFCKSPQFDWNYWQTDITEIFFDSIPNDKLLALELHADSLQWTGWFRQNGWYGKPWIWCAIQNFGYTVDIYGGLPQITDNYKMMVESDNKGNLVGMGIAMEGLGYNPVVFELLFDMMWAEGVHDLDQWKEKYLLKRYGVVPESVRKAWEILYSVRYTRHERTGGTPLSYAPGLWDDAQVDVRLVNAWQLMLAGAEELADCQAYRYDLVNIGREVMGLYASHYSNAIKNEFYSKDVEGFEKASKDMLEFIDDFDSLLATNKHFLLGRWIKGFRSLGSTPEEKQLMEWNAKRQITDWGGNNGTYAVKEWSGIFSSYTKPLWEIYLNCLKKRMQGETVSDEQLEKNYAVFRKKWASSHSELSTKPVGCAVEVSRRLWQKYGIEIKENNGKGIIKTPSGIAVGKKAEAPSWENYRKPEYAVDGDIKRDNGWWAAAPAAITIDLEKVETLFGFQVYTYWGDSRYYQYEIETSLDGEKWVRVVDMLSNTRQAGRNGCLHKIKIAHPEGIKARYVRLNMVKNSANGSVHVSEFKVFNSEIGF</sequence>
<keyword evidence="5" id="KW-1185">Reference proteome</keyword>
<dbReference type="InterPro" id="IPR024732">
    <property type="entry name" value="NAGLU_C"/>
</dbReference>
<dbReference type="GO" id="GO:0005975">
    <property type="term" value="P:carbohydrate metabolic process"/>
    <property type="evidence" value="ECO:0007669"/>
    <property type="project" value="UniProtKB-ARBA"/>
</dbReference>
<dbReference type="PROSITE" id="PS50022">
    <property type="entry name" value="FA58C_3"/>
    <property type="match status" value="1"/>
</dbReference>
<proteinExistence type="predicted"/>
<dbReference type="Gene3D" id="3.30.379.10">
    <property type="entry name" value="Chitobiase/beta-hexosaminidase domain 2-like"/>
    <property type="match status" value="1"/>
</dbReference>
<reference evidence="5" key="1">
    <citation type="submission" date="2017-02" db="EMBL/GenBank/DDBJ databases">
        <title>Comparative genomics and description of representatives of a novel lineage of planctomycetes thriving in anoxic sediments.</title>
        <authorList>
            <person name="Spring S."/>
            <person name="Bunk B."/>
            <person name="Sproer C."/>
            <person name="Klenk H.-P."/>
        </authorList>
    </citation>
    <scope>NUCLEOTIDE SEQUENCE [LARGE SCALE GENOMIC DNA]</scope>
    <source>
        <strain evidence="5">L21-RPul-D3</strain>
    </source>
</reference>
<dbReference type="SUPFAM" id="SSF49785">
    <property type="entry name" value="Galactose-binding domain-like"/>
    <property type="match status" value="1"/>
</dbReference>
<dbReference type="KEGG" id="pbu:L21SP3_02091"/>
<evidence type="ECO:0000259" key="3">
    <source>
        <dbReference type="PROSITE" id="PS50022"/>
    </source>
</evidence>
<protein>
    <submittedName>
        <fullName evidence="4">Putative Fe-S protein</fullName>
    </submittedName>
</protein>
<dbReference type="Gene3D" id="1.20.120.670">
    <property type="entry name" value="N-acetyl-b-d-glucoasminidase"/>
    <property type="match status" value="1"/>
</dbReference>
<dbReference type="Gene3D" id="2.60.120.260">
    <property type="entry name" value="Galactose-binding domain-like"/>
    <property type="match status" value="1"/>
</dbReference>
<evidence type="ECO:0000313" key="4">
    <source>
        <dbReference type="EMBL" id="AQQ10263.1"/>
    </source>
</evidence>
<dbReference type="InterPro" id="IPR000421">
    <property type="entry name" value="FA58C"/>
</dbReference>
<dbReference type="InterPro" id="IPR008979">
    <property type="entry name" value="Galactose-bd-like_sf"/>
</dbReference>
<dbReference type="PANTHER" id="PTHR12872">
    <property type="entry name" value="ALPHA-N-ACETYLGLUCOSAMINIDASE"/>
    <property type="match status" value="1"/>
</dbReference>
<evidence type="ECO:0000313" key="5">
    <source>
        <dbReference type="Proteomes" id="UP000188273"/>
    </source>
</evidence>
<dbReference type="EMBL" id="CP019633">
    <property type="protein sequence ID" value="AQQ10263.1"/>
    <property type="molecule type" value="Genomic_DNA"/>
</dbReference>
<dbReference type="InterPro" id="IPR024733">
    <property type="entry name" value="NAGLU_tim-barrel"/>
</dbReference>